<dbReference type="Proteomes" id="UP000017396">
    <property type="component" value="Chromosome"/>
</dbReference>
<proteinExistence type="predicted"/>
<keyword evidence="2" id="KW-1185">Reference proteome</keyword>
<sequence length="75" mass="8339">MDTDINLHDVVELLVDLNEPHLRQGSTGTVVDRWASGEYEVEFSDETGRALAMVALTPAQFRVVWKLPSGGKIRT</sequence>
<dbReference type="EMBL" id="CP003587">
    <property type="protein sequence ID" value="AGY60064.1"/>
    <property type="molecule type" value="Genomic_DNA"/>
</dbReference>
<name>U5QQY6_GLOK1</name>
<organism evidence="1 2">
    <name type="scientific">Gloeobacter kilaueensis (strain ATCC BAA-2537 / CCAP 1431/1 / ULC 316 / JS1)</name>
    <dbReference type="NCBI Taxonomy" id="1183438"/>
    <lineage>
        <taxon>Bacteria</taxon>
        <taxon>Bacillati</taxon>
        <taxon>Cyanobacteriota</taxon>
        <taxon>Cyanophyceae</taxon>
        <taxon>Gloeobacterales</taxon>
        <taxon>Gloeobacteraceae</taxon>
        <taxon>Gloeobacter</taxon>
    </lineage>
</organism>
<evidence type="ECO:0000313" key="1">
    <source>
        <dbReference type="EMBL" id="AGY60064.1"/>
    </source>
</evidence>
<dbReference type="RefSeq" id="WP_023175386.1">
    <property type="nucleotide sequence ID" value="NC_022600.1"/>
</dbReference>
<dbReference type="KEGG" id="glj:GKIL_3818"/>
<dbReference type="eggNOG" id="ENOG5032S65">
    <property type="taxonomic scope" value="Bacteria"/>
</dbReference>
<dbReference type="STRING" id="1183438.GKIL_3818"/>
<dbReference type="InterPro" id="IPR032568">
    <property type="entry name" value="DUF4926"/>
</dbReference>
<dbReference type="Pfam" id="PF16277">
    <property type="entry name" value="DUF4926"/>
    <property type="match status" value="1"/>
</dbReference>
<dbReference type="AlphaFoldDB" id="U5QQY6"/>
<accession>U5QQY6</accession>
<dbReference type="OrthoDB" id="517347at2"/>
<reference evidence="1 2" key="1">
    <citation type="journal article" date="2013" name="PLoS ONE">
        <title>Cultivation and Complete Genome Sequencing of Gloeobacter kilaueensis sp. nov., from a Lava Cave in Kilauea Caldera, Hawai'i.</title>
        <authorList>
            <person name="Saw J.H."/>
            <person name="Schatz M."/>
            <person name="Brown M.V."/>
            <person name="Kunkel D.D."/>
            <person name="Foster J.S."/>
            <person name="Shick H."/>
            <person name="Christensen S."/>
            <person name="Hou S."/>
            <person name="Wan X."/>
            <person name="Donachie S.P."/>
        </authorList>
    </citation>
    <scope>NUCLEOTIDE SEQUENCE [LARGE SCALE GENOMIC DNA]</scope>
    <source>
        <strain evidence="2">JS</strain>
    </source>
</reference>
<evidence type="ECO:0008006" key="3">
    <source>
        <dbReference type="Google" id="ProtNLM"/>
    </source>
</evidence>
<evidence type="ECO:0000313" key="2">
    <source>
        <dbReference type="Proteomes" id="UP000017396"/>
    </source>
</evidence>
<gene>
    <name evidence="1" type="ORF">GKIL_3818</name>
</gene>
<dbReference type="HOGENOM" id="CLU_174734_1_1_3"/>
<protein>
    <recommendedName>
        <fullName evidence="3">DUF4926 domain-containing protein</fullName>
    </recommendedName>
</protein>